<keyword evidence="2" id="KW-1185">Reference proteome</keyword>
<dbReference type="Proteomes" id="UP000015106">
    <property type="component" value="Chromosome 6"/>
</dbReference>
<evidence type="ECO:0000313" key="2">
    <source>
        <dbReference type="Proteomes" id="UP000015106"/>
    </source>
</evidence>
<organism evidence="1 2">
    <name type="scientific">Triticum urartu</name>
    <name type="common">Red wild einkorn</name>
    <name type="synonym">Crithodium urartu</name>
    <dbReference type="NCBI Taxonomy" id="4572"/>
    <lineage>
        <taxon>Eukaryota</taxon>
        <taxon>Viridiplantae</taxon>
        <taxon>Streptophyta</taxon>
        <taxon>Embryophyta</taxon>
        <taxon>Tracheophyta</taxon>
        <taxon>Spermatophyta</taxon>
        <taxon>Magnoliopsida</taxon>
        <taxon>Liliopsida</taxon>
        <taxon>Poales</taxon>
        <taxon>Poaceae</taxon>
        <taxon>BOP clade</taxon>
        <taxon>Pooideae</taxon>
        <taxon>Triticodae</taxon>
        <taxon>Triticeae</taxon>
        <taxon>Triticinae</taxon>
        <taxon>Triticum</taxon>
    </lineage>
</organism>
<dbReference type="Gramene" id="TuG1812G0600002472.01.T01">
    <property type="protein sequence ID" value="TuG1812G0600002472.01.T01.cds359810"/>
    <property type="gene ID" value="TuG1812G0600002472.01"/>
</dbReference>
<dbReference type="PROSITE" id="PS51257">
    <property type="entry name" value="PROKAR_LIPOPROTEIN"/>
    <property type="match status" value="1"/>
</dbReference>
<protein>
    <submittedName>
        <fullName evidence="1">Uncharacterized protein</fullName>
    </submittedName>
</protein>
<reference evidence="2" key="1">
    <citation type="journal article" date="2013" name="Nature">
        <title>Draft genome of the wheat A-genome progenitor Triticum urartu.</title>
        <authorList>
            <person name="Ling H.Q."/>
            <person name="Zhao S."/>
            <person name="Liu D."/>
            <person name="Wang J."/>
            <person name="Sun H."/>
            <person name="Zhang C."/>
            <person name="Fan H."/>
            <person name="Li D."/>
            <person name="Dong L."/>
            <person name="Tao Y."/>
            <person name="Gao C."/>
            <person name="Wu H."/>
            <person name="Li Y."/>
            <person name="Cui Y."/>
            <person name="Guo X."/>
            <person name="Zheng S."/>
            <person name="Wang B."/>
            <person name="Yu K."/>
            <person name="Liang Q."/>
            <person name="Yang W."/>
            <person name="Lou X."/>
            <person name="Chen J."/>
            <person name="Feng M."/>
            <person name="Jian J."/>
            <person name="Zhang X."/>
            <person name="Luo G."/>
            <person name="Jiang Y."/>
            <person name="Liu J."/>
            <person name="Wang Z."/>
            <person name="Sha Y."/>
            <person name="Zhang B."/>
            <person name="Wu H."/>
            <person name="Tang D."/>
            <person name="Shen Q."/>
            <person name="Xue P."/>
            <person name="Zou S."/>
            <person name="Wang X."/>
            <person name="Liu X."/>
            <person name="Wang F."/>
            <person name="Yang Y."/>
            <person name="An X."/>
            <person name="Dong Z."/>
            <person name="Zhang K."/>
            <person name="Zhang X."/>
            <person name="Luo M.C."/>
            <person name="Dvorak J."/>
            <person name="Tong Y."/>
            <person name="Wang J."/>
            <person name="Yang H."/>
            <person name="Li Z."/>
            <person name="Wang D."/>
            <person name="Zhang A."/>
            <person name="Wang J."/>
        </authorList>
    </citation>
    <scope>NUCLEOTIDE SEQUENCE</scope>
    <source>
        <strain evidence="2">cv. G1812</strain>
    </source>
</reference>
<reference evidence="1" key="2">
    <citation type="submission" date="2018-03" db="EMBL/GenBank/DDBJ databases">
        <title>The Triticum urartu genome reveals the dynamic nature of wheat genome evolution.</title>
        <authorList>
            <person name="Ling H."/>
            <person name="Ma B."/>
            <person name="Shi X."/>
            <person name="Liu H."/>
            <person name="Dong L."/>
            <person name="Sun H."/>
            <person name="Cao Y."/>
            <person name="Gao Q."/>
            <person name="Zheng S."/>
            <person name="Li Y."/>
            <person name="Yu Y."/>
            <person name="Du H."/>
            <person name="Qi M."/>
            <person name="Li Y."/>
            <person name="Yu H."/>
            <person name="Cui Y."/>
            <person name="Wang N."/>
            <person name="Chen C."/>
            <person name="Wu H."/>
            <person name="Zhao Y."/>
            <person name="Zhang J."/>
            <person name="Li Y."/>
            <person name="Zhou W."/>
            <person name="Zhang B."/>
            <person name="Hu W."/>
            <person name="Eijk M."/>
            <person name="Tang J."/>
            <person name="Witsenboer H."/>
            <person name="Zhao S."/>
            <person name="Li Z."/>
            <person name="Zhang A."/>
            <person name="Wang D."/>
            <person name="Liang C."/>
        </authorList>
    </citation>
    <scope>NUCLEOTIDE SEQUENCE [LARGE SCALE GENOMIC DNA]</scope>
    <source>
        <strain evidence="1">cv. G1812</strain>
    </source>
</reference>
<sequence>MAKSHVTYVCLGPLVVLQWLLTAVSMSACFCC</sequence>
<evidence type="ECO:0000313" key="1">
    <source>
        <dbReference type="EnsemblPlants" id="TuG1812G0600002472.01.T01.cds359810"/>
    </source>
</evidence>
<reference evidence="1" key="3">
    <citation type="submission" date="2022-06" db="UniProtKB">
        <authorList>
            <consortium name="EnsemblPlants"/>
        </authorList>
    </citation>
    <scope>IDENTIFICATION</scope>
</reference>
<name>A0A8R7UV85_TRIUA</name>
<dbReference type="AlphaFoldDB" id="A0A8R7UV85"/>
<proteinExistence type="predicted"/>
<accession>A0A8R7UV85</accession>
<dbReference type="EnsemblPlants" id="TuG1812G0600002472.01.T01">
    <property type="protein sequence ID" value="TuG1812G0600002472.01.T01.cds359810"/>
    <property type="gene ID" value="TuG1812G0600002472.01"/>
</dbReference>